<dbReference type="EMBL" id="JABSTQ010009423">
    <property type="protein sequence ID" value="KAG0429286.1"/>
    <property type="molecule type" value="Genomic_DNA"/>
</dbReference>
<comment type="caution">
    <text evidence="1">The sequence shown here is derived from an EMBL/GenBank/DDBJ whole genome shotgun (WGS) entry which is preliminary data.</text>
</comment>
<organism evidence="1 2">
    <name type="scientific">Ixodes persulcatus</name>
    <name type="common">Taiga tick</name>
    <dbReference type="NCBI Taxonomy" id="34615"/>
    <lineage>
        <taxon>Eukaryota</taxon>
        <taxon>Metazoa</taxon>
        <taxon>Ecdysozoa</taxon>
        <taxon>Arthropoda</taxon>
        <taxon>Chelicerata</taxon>
        <taxon>Arachnida</taxon>
        <taxon>Acari</taxon>
        <taxon>Parasitiformes</taxon>
        <taxon>Ixodida</taxon>
        <taxon>Ixodoidea</taxon>
        <taxon>Ixodidae</taxon>
        <taxon>Ixodinae</taxon>
        <taxon>Ixodes</taxon>
    </lineage>
</organism>
<keyword evidence="2" id="KW-1185">Reference proteome</keyword>
<name>A0AC60Q8B8_IXOPE</name>
<reference evidence="1 2" key="1">
    <citation type="journal article" date="2020" name="Cell">
        <title>Large-Scale Comparative Analyses of Tick Genomes Elucidate Their Genetic Diversity and Vector Capacities.</title>
        <authorList>
            <consortium name="Tick Genome and Microbiome Consortium (TIGMIC)"/>
            <person name="Jia N."/>
            <person name="Wang J."/>
            <person name="Shi W."/>
            <person name="Du L."/>
            <person name="Sun Y."/>
            <person name="Zhan W."/>
            <person name="Jiang J.F."/>
            <person name="Wang Q."/>
            <person name="Zhang B."/>
            <person name="Ji P."/>
            <person name="Bell-Sakyi L."/>
            <person name="Cui X.M."/>
            <person name="Yuan T.T."/>
            <person name="Jiang B.G."/>
            <person name="Yang W.F."/>
            <person name="Lam T.T."/>
            <person name="Chang Q.C."/>
            <person name="Ding S.J."/>
            <person name="Wang X.J."/>
            <person name="Zhu J.G."/>
            <person name="Ruan X.D."/>
            <person name="Zhao L."/>
            <person name="Wei J.T."/>
            <person name="Ye R.Z."/>
            <person name="Que T.C."/>
            <person name="Du C.H."/>
            <person name="Zhou Y.H."/>
            <person name="Cheng J.X."/>
            <person name="Dai P.F."/>
            <person name="Guo W.B."/>
            <person name="Han X.H."/>
            <person name="Huang E.J."/>
            <person name="Li L.F."/>
            <person name="Wei W."/>
            <person name="Gao Y.C."/>
            <person name="Liu J.Z."/>
            <person name="Shao H.Z."/>
            <person name="Wang X."/>
            <person name="Wang C.C."/>
            <person name="Yang T.C."/>
            <person name="Huo Q.B."/>
            <person name="Li W."/>
            <person name="Chen H.Y."/>
            <person name="Chen S.E."/>
            <person name="Zhou L.G."/>
            <person name="Ni X.B."/>
            <person name="Tian J.H."/>
            <person name="Sheng Y."/>
            <person name="Liu T."/>
            <person name="Pan Y.S."/>
            <person name="Xia L.Y."/>
            <person name="Li J."/>
            <person name="Zhao F."/>
            <person name="Cao W.C."/>
        </authorList>
    </citation>
    <scope>NUCLEOTIDE SEQUENCE [LARGE SCALE GENOMIC DNA]</scope>
    <source>
        <strain evidence="1">Iper-2018</strain>
    </source>
</reference>
<evidence type="ECO:0000313" key="1">
    <source>
        <dbReference type="EMBL" id="KAG0429286.1"/>
    </source>
</evidence>
<gene>
    <name evidence="1" type="ORF">HPB47_023780</name>
</gene>
<evidence type="ECO:0000313" key="2">
    <source>
        <dbReference type="Proteomes" id="UP000805193"/>
    </source>
</evidence>
<accession>A0AC60Q8B8</accession>
<protein>
    <submittedName>
        <fullName evidence="1">Uncharacterized protein</fullName>
    </submittedName>
</protein>
<dbReference type="Proteomes" id="UP000805193">
    <property type="component" value="Unassembled WGS sequence"/>
</dbReference>
<proteinExistence type="predicted"/>
<sequence>MKVVAVASYDYSASLKTEYGGKTSRGQRQSSPATPLHRTSEGIGLWPAPWIGGIHQELLKMLAPPSNVKTAVQLLRRDMPATWSSAYFVDDNTYPTQVIKIILRNLNVHLSGREILERQTLIARTASTSGCAAGAASDRQKGLPGPLSFSVVLRVPHQVDSTGDPDLSEAHLK</sequence>